<evidence type="ECO:0000256" key="3">
    <source>
        <dbReference type="SAM" id="SignalP"/>
    </source>
</evidence>
<keyword evidence="6" id="KW-1185">Reference proteome</keyword>
<keyword evidence="2 3" id="KW-0732">Signal</keyword>
<comment type="similarity">
    <text evidence="1">Belongs to the bacterial solute-binding protein 5 family.</text>
</comment>
<dbReference type="EMBL" id="CP011797">
    <property type="protein sequence ID" value="ATX76506.1"/>
    <property type="molecule type" value="Genomic_DNA"/>
</dbReference>
<dbReference type="PIRSF" id="PIRSF002741">
    <property type="entry name" value="MppA"/>
    <property type="match status" value="1"/>
</dbReference>
<sequence length="550" mass="61788">MKKLSSILAISALAAGVVVQANAATMQKQGGTLTVPIIATTFVDDFNPYSNAQIDMVRGTMFEPLWAFNVLKGEINWRLAESFTYADDLMSLQINMKKGLTWSDGEVLDASDVVYSLNLGSEDAKLDNTGQWGSGVIKSVVATDANTVLISFNRKDTTVDWYLPSLFVVPQHIWQSVEDKITFKNSKPVGSGPITEVTQVRDNQIEICRNPHYYKADQGLPFLDCIKFRQYSDNSQIQPALINDEIDWGSNFIADIEKTYVEKNPETHGFWYPANDLINVYLNTREQPFSDINFRKAFSMALDRPTIVDLAAYGYPTAESRVTGIGEFFKASFNKKVDKKFDGIASYDPKGAKKMLKKAGYQDIDGDGFLENPDGSKIDFDIQVVNGWTDWVQTVQMITEYLAEVGIKANTKTVDWSIYDLALKEGTYKASINWSATGVDPIAAYREYFLSSRIGQSWHTNHGVSSPAIDALITEYGQISDADRRADILADLMTFTGENLPFIPVFSNPTWYQYNSTRIAGWANADDPYVQPVFYDESRKLIMFERLYAK</sequence>
<gene>
    <name evidence="5" type="primary">oppA</name>
    <name evidence="5" type="ORF">REIFOR_01360</name>
</gene>
<evidence type="ECO:0000256" key="1">
    <source>
        <dbReference type="ARBA" id="ARBA00005695"/>
    </source>
</evidence>
<dbReference type="RefSeq" id="WP_100256845.1">
    <property type="nucleotide sequence ID" value="NZ_CP011797.1"/>
</dbReference>
<proteinExistence type="inferred from homology"/>
<dbReference type="InterPro" id="IPR030678">
    <property type="entry name" value="Peptide/Ni-bd"/>
</dbReference>
<dbReference type="CDD" id="cd08509">
    <property type="entry name" value="PBP2_TmCBP_oligosaccharides_like"/>
    <property type="match status" value="1"/>
</dbReference>
<feature type="domain" description="Solute-binding protein family 5" evidence="4">
    <location>
        <begin position="78"/>
        <end position="452"/>
    </location>
</feature>
<protein>
    <submittedName>
        <fullName evidence="5">Oligopeptide ABC transporter, periplasmic oligopeptide-binding protein OppA</fullName>
    </submittedName>
</protein>
<dbReference type="Proteomes" id="UP000229757">
    <property type="component" value="Chromosome"/>
</dbReference>
<reference evidence="5 6" key="1">
    <citation type="journal article" date="2017" name="Environ. Microbiol.">
        <title>Genomic and physiological analyses of 'Reinekea forsetii' reveal a versatile opportunistic lifestyle during spring algae blooms.</title>
        <authorList>
            <person name="Avci B."/>
            <person name="Hahnke R.L."/>
            <person name="Chafee M."/>
            <person name="Fischer T."/>
            <person name="Gruber-Vodicka H."/>
            <person name="Tegetmeyer H.E."/>
            <person name="Harder J."/>
            <person name="Fuchs B.M."/>
            <person name="Amann R.I."/>
            <person name="Teeling H."/>
        </authorList>
    </citation>
    <scope>NUCLEOTIDE SEQUENCE [LARGE SCALE GENOMIC DNA]</scope>
    <source>
        <strain evidence="5 6">Hel1_31_D35</strain>
    </source>
</reference>
<dbReference type="PANTHER" id="PTHR30290">
    <property type="entry name" value="PERIPLASMIC BINDING COMPONENT OF ABC TRANSPORTER"/>
    <property type="match status" value="1"/>
</dbReference>
<dbReference type="Gene3D" id="3.40.190.10">
    <property type="entry name" value="Periplasmic binding protein-like II"/>
    <property type="match status" value="1"/>
</dbReference>
<dbReference type="SUPFAM" id="SSF53850">
    <property type="entry name" value="Periplasmic binding protein-like II"/>
    <property type="match status" value="1"/>
</dbReference>
<organism evidence="5 6">
    <name type="scientific">Reinekea forsetii</name>
    <dbReference type="NCBI Taxonomy" id="1336806"/>
    <lineage>
        <taxon>Bacteria</taxon>
        <taxon>Pseudomonadati</taxon>
        <taxon>Pseudomonadota</taxon>
        <taxon>Gammaproteobacteria</taxon>
        <taxon>Oceanospirillales</taxon>
        <taxon>Saccharospirillaceae</taxon>
        <taxon>Reinekea</taxon>
    </lineage>
</organism>
<dbReference type="InterPro" id="IPR039424">
    <property type="entry name" value="SBP_5"/>
</dbReference>
<dbReference type="Pfam" id="PF00496">
    <property type="entry name" value="SBP_bac_5"/>
    <property type="match status" value="1"/>
</dbReference>
<evidence type="ECO:0000313" key="5">
    <source>
        <dbReference type="EMBL" id="ATX76506.1"/>
    </source>
</evidence>
<dbReference type="GO" id="GO:0043190">
    <property type="term" value="C:ATP-binding cassette (ABC) transporter complex"/>
    <property type="evidence" value="ECO:0007669"/>
    <property type="project" value="InterPro"/>
</dbReference>
<dbReference type="AlphaFoldDB" id="A0A2K8KUD9"/>
<dbReference type="OrthoDB" id="9801912at2"/>
<dbReference type="Gene3D" id="3.90.76.10">
    <property type="entry name" value="Dipeptide-binding Protein, Domain 1"/>
    <property type="match status" value="1"/>
</dbReference>
<evidence type="ECO:0000256" key="2">
    <source>
        <dbReference type="ARBA" id="ARBA00022729"/>
    </source>
</evidence>
<dbReference type="GO" id="GO:0030288">
    <property type="term" value="C:outer membrane-bounded periplasmic space"/>
    <property type="evidence" value="ECO:0007669"/>
    <property type="project" value="TreeGrafter"/>
</dbReference>
<dbReference type="GO" id="GO:1904680">
    <property type="term" value="F:peptide transmembrane transporter activity"/>
    <property type="evidence" value="ECO:0007669"/>
    <property type="project" value="TreeGrafter"/>
</dbReference>
<dbReference type="PANTHER" id="PTHR30290:SF38">
    <property type="entry name" value="D,D-DIPEPTIDE-BINDING PERIPLASMIC PROTEIN DDPA-RELATED"/>
    <property type="match status" value="1"/>
</dbReference>
<name>A0A2K8KUD9_9GAMM</name>
<evidence type="ECO:0000259" key="4">
    <source>
        <dbReference type="Pfam" id="PF00496"/>
    </source>
</evidence>
<dbReference type="GO" id="GO:0042938">
    <property type="term" value="P:dipeptide transport"/>
    <property type="evidence" value="ECO:0007669"/>
    <property type="project" value="TreeGrafter"/>
</dbReference>
<dbReference type="KEGG" id="rfo:REIFOR_01360"/>
<dbReference type="InterPro" id="IPR000914">
    <property type="entry name" value="SBP_5_dom"/>
</dbReference>
<accession>A0A2K8KUD9</accession>
<evidence type="ECO:0000313" key="6">
    <source>
        <dbReference type="Proteomes" id="UP000229757"/>
    </source>
</evidence>
<feature type="chain" id="PRO_5014694240" evidence="3">
    <location>
        <begin position="24"/>
        <end position="550"/>
    </location>
</feature>
<feature type="signal peptide" evidence="3">
    <location>
        <begin position="1"/>
        <end position="23"/>
    </location>
</feature>
<dbReference type="Gene3D" id="3.10.105.10">
    <property type="entry name" value="Dipeptide-binding Protein, Domain 3"/>
    <property type="match status" value="1"/>
</dbReference>